<feature type="non-terminal residue" evidence="2">
    <location>
        <position position="1"/>
    </location>
</feature>
<sequence length="85" mass="9607">DPLSRPTGRCRPLQPISTPRRPTSLSSLPRRATIRTRPVHRATRCTQVHPRAVSIPPRRPSTDARSCRSSIITRITLITPKYCQV</sequence>
<dbReference type="AlphaFoldDB" id="A0A9W8DQQ2"/>
<evidence type="ECO:0000313" key="2">
    <source>
        <dbReference type="EMBL" id="KAJ1920691.1"/>
    </source>
</evidence>
<feature type="region of interest" description="Disordered" evidence="1">
    <location>
        <begin position="1"/>
        <end position="26"/>
    </location>
</feature>
<evidence type="ECO:0000313" key="3">
    <source>
        <dbReference type="Proteomes" id="UP001150569"/>
    </source>
</evidence>
<dbReference type="Proteomes" id="UP001150569">
    <property type="component" value="Unassembled WGS sequence"/>
</dbReference>
<name>A0A9W8DQQ2_9FUNG</name>
<gene>
    <name evidence="2" type="ORF">IWQ60_006932</name>
</gene>
<feature type="compositionally biased region" description="Low complexity" evidence="1">
    <location>
        <begin position="15"/>
        <end position="26"/>
    </location>
</feature>
<feature type="non-terminal residue" evidence="2">
    <location>
        <position position="85"/>
    </location>
</feature>
<dbReference type="EMBL" id="JANBPT010000436">
    <property type="protein sequence ID" value="KAJ1920691.1"/>
    <property type="molecule type" value="Genomic_DNA"/>
</dbReference>
<reference evidence="2" key="1">
    <citation type="submission" date="2022-07" db="EMBL/GenBank/DDBJ databases">
        <title>Phylogenomic reconstructions and comparative analyses of Kickxellomycotina fungi.</title>
        <authorList>
            <person name="Reynolds N.K."/>
            <person name="Stajich J.E."/>
            <person name="Barry K."/>
            <person name="Grigoriev I.V."/>
            <person name="Crous P."/>
            <person name="Smith M.E."/>
        </authorList>
    </citation>
    <scope>NUCLEOTIDE SEQUENCE</scope>
    <source>
        <strain evidence="2">RSA 861</strain>
    </source>
</reference>
<accession>A0A9W8DQQ2</accession>
<proteinExistence type="predicted"/>
<organism evidence="2 3">
    <name type="scientific">Tieghemiomyces parasiticus</name>
    <dbReference type="NCBI Taxonomy" id="78921"/>
    <lineage>
        <taxon>Eukaryota</taxon>
        <taxon>Fungi</taxon>
        <taxon>Fungi incertae sedis</taxon>
        <taxon>Zoopagomycota</taxon>
        <taxon>Kickxellomycotina</taxon>
        <taxon>Dimargaritomycetes</taxon>
        <taxon>Dimargaritales</taxon>
        <taxon>Dimargaritaceae</taxon>
        <taxon>Tieghemiomyces</taxon>
    </lineage>
</organism>
<protein>
    <submittedName>
        <fullName evidence="2">Uncharacterized protein</fullName>
    </submittedName>
</protein>
<comment type="caution">
    <text evidence="2">The sequence shown here is derived from an EMBL/GenBank/DDBJ whole genome shotgun (WGS) entry which is preliminary data.</text>
</comment>
<keyword evidence="3" id="KW-1185">Reference proteome</keyword>
<evidence type="ECO:0000256" key="1">
    <source>
        <dbReference type="SAM" id="MobiDB-lite"/>
    </source>
</evidence>